<protein>
    <submittedName>
        <fullName evidence="1">Uncharacterized protein</fullName>
    </submittedName>
</protein>
<organism evidence="1">
    <name type="scientific">bioreactor metagenome</name>
    <dbReference type="NCBI Taxonomy" id="1076179"/>
    <lineage>
        <taxon>unclassified sequences</taxon>
        <taxon>metagenomes</taxon>
        <taxon>ecological metagenomes</taxon>
    </lineage>
</organism>
<reference evidence="1" key="1">
    <citation type="submission" date="2019-08" db="EMBL/GenBank/DDBJ databases">
        <authorList>
            <person name="Kucharzyk K."/>
            <person name="Murdoch R.W."/>
            <person name="Higgins S."/>
            <person name="Loffler F."/>
        </authorList>
    </citation>
    <scope>NUCLEOTIDE SEQUENCE</scope>
</reference>
<gene>
    <name evidence="1" type="ORF">SDC9_190263</name>
</gene>
<dbReference type="AlphaFoldDB" id="A0A645HVV6"/>
<proteinExistence type="predicted"/>
<sequence>MHLRQHAEVLDPAGGGYVHARPGTAVQIIPDADMIVINIADGQVTLNFAFYIVFKHYQIKLRLLPEAQHEAVAHVIMLIFLILDALLVQKAL</sequence>
<evidence type="ECO:0000313" key="1">
    <source>
        <dbReference type="EMBL" id="MPN42706.1"/>
    </source>
</evidence>
<accession>A0A645HVV6</accession>
<dbReference type="EMBL" id="VSSQ01100630">
    <property type="protein sequence ID" value="MPN42706.1"/>
    <property type="molecule type" value="Genomic_DNA"/>
</dbReference>
<name>A0A645HVV6_9ZZZZ</name>
<comment type="caution">
    <text evidence="1">The sequence shown here is derived from an EMBL/GenBank/DDBJ whole genome shotgun (WGS) entry which is preliminary data.</text>
</comment>